<sequence>MMFLSILFSAVHSAFTEQISLHSSQLTAQNLIPYFHQNAFSHFLYPPFTRSQFYKKDLSKQKLQSDM</sequence>
<reference evidence="2" key="1">
    <citation type="submission" date="2014-11" db="EMBL/GenBank/DDBJ databases">
        <authorList>
            <person name="Amaro Gonzalez C."/>
        </authorList>
    </citation>
    <scope>NUCLEOTIDE SEQUENCE</scope>
</reference>
<evidence type="ECO:0000313" key="2">
    <source>
        <dbReference type="EMBL" id="JAH93257.1"/>
    </source>
</evidence>
<feature type="signal peptide" evidence="1">
    <location>
        <begin position="1"/>
        <end position="16"/>
    </location>
</feature>
<protein>
    <submittedName>
        <fullName evidence="2">Uncharacterized protein</fullName>
    </submittedName>
</protein>
<feature type="chain" id="PRO_5002434969" evidence="1">
    <location>
        <begin position="17"/>
        <end position="67"/>
    </location>
</feature>
<dbReference type="EMBL" id="GBXM01015320">
    <property type="protein sequence ID" value="JAH93257.1"/>
    <property type="molecule type" value="Transcribed_RNA"/>
</dbReference>
<name>A0A0E9WSC0_ANGAN</name>
<organism evidence="2">
    <name type="scientific">Anguilla anguilla</name>
    <name type="common">European freshwater eel</name>
    <name type="synonym">Muraena anguilla</name>
    <dbReference type="NCBI Taxonomy" id="7936"/>
    <lineage>
        <taxon>Eukaryota</taxon>
        <taxon>Metazoa</taxon>
        <taxon>Chordata</taxon>
        <taxon>Craniata</taxon>
        <taxon>Vertebrata</taxon>
        <taxon>Euteleostomi</taxon>
        <taxon>Actinopterygii</taxon>
        <taxon>Neopterygii</taxon>
        <taxon>Teleostei</taxon>
        <taxon>Anguilliformes</taxon>
        <taxon>Anguillidae</taxon>
        <taxon>Anguilla</taxon>
    </lineage>
</organism>
<proteinExistence type="predicted"/>
<reference evidence="2" key="2">
    <citation type="journal article" date="2015" name="Fish Shellfish Immunol.">
        <title>Early steps in the European eel (Anguilla anguilla)-Vibrio vulnificus interaction in the gills: Role of the RtxA13 toxin.</title>
        <authorList>
            <person name="Callol A."/>
            <person name="Pajuelo D."/>
            <person name="Ebbesson L."/>
            <person name="Teles M."/>
            <person name="MacKenzie S."/>
            <person name="Amaro C."/>
        </authorList>
    </citation>
    <scope>NUCLEOTIDE SEQUENCE</scope>
</reference>
<accession>A0A0E9WSC0</accession>
<evidence type="ECO:0000256" key="1">
    <source>
        <dbReference type="SAM" id="SignalP"/>
    </source>
</evidence>
<dbReference type="AlphaFoldDB" id="A0A0E9WSC0"/>
<keyword evidence="1" id="KW-0732">Signal</keyword>